<evidence type="ECO:0000313" key="1">
    <source>
        <dbReference type="EMBL" id="GAW98773.1"/>
    </source>
</evidence>
<dbReference type="AlphaFoldDB" id="A0A1Z5IAF5"/>
<keyword evidence="2" id="KW-1185">Reference proteome</keyword>
<dbReference type="EMBL" id="BCMF01000003">
    <property type="protein sequence ID" value="GAW98773.1"/>
    <property type="molecule type" value="Genomic_DNA"/>
</dbReference>
<name>A0A1Z5IAF5_9LACO</name>
<dbReference type="RefSeq" id="WP_159459280.1">
    <property type="nucleotide sequence ID" value="NZ_BCMF01000003.1"/>
</dbReference>
<proteinExistence type="predicted"/>
<reference evidence="1 2" key="1">
    <citation type="submission" date="2015-11" db="EMBL/GenBank/DDBJ databases">
        <title>Draft genome sequences of new species of the genus Lactobacillus isolated from orchardgrass silage.</title>
        <authorList>
            <person name="Tohno M."/>
            <person name="Tanizawa Y."/>
            <person name="Arita M."/>
        </authorList>
    </citation>
    <scope>NUCLEOTIDE SEQUENCE [LARGE SCALE GENOMIC DNA]</scope>
    <source>
        <strain evidence="1 2">IWT30</strain>
    </source>
</reference>
<dbReference type="OrthoDB" id="2318681at2"/>
<sequence length="45" mass="5193">MTNENDVVIHLPQSVDINEFAHILEAAFEEHGIESYHVSYQAHEK</sequence>
<protein>
    <submittedName>
        <fullName evidence="1">Uncharacterized protein</fullName>
    </submittedName>
</protein>
<accession>A0A1Z5IAF5</accession>
<gene>
    <name evidence="1" type="ORF">IWT30_00732</name>
</gene>
<dbReference type="Proteomes" id="UP000198374">
    <property type="component" value="Unassembled WGS sequence"/>
</dbReference>
<comment type="caution">
    <text evidence="1">The sequence shown here is derived from an EMBL/GenBank/DDBJ whole genome shotgun (WGS) entry which is preliminary data.</text>
</comment>
<evidence type="ECO:0000313" key="2">
    <source>
        <dbReference type="Proteomes" id="UP000198374"/>
    </source>
</evidence>
<organism evidence="1 2">
    <name type="scientific">Secundilactobacillus mixtipabuli</name>
    <dbReference type="NCBI Taxonomy" id="1435342"/>
    <lineage>
        <taxon>Bacteria</taxon>
        <taxon>Bacillati</taxon>
        <taxon>Bacillota</taxon>
        <taxon>Bacilli</taxon>
        <taxon>Lactobacillales</taxon>
        <taxon>Lactobacillaceae</taxon>
        <taxon>Secundilactobacillus</taxon>
    </lineage>
</organism>